<evidence type="ECO:0000256" key="4">
    <source>
        <dbReference type="ARBA" id="ARBA00022989"/>
    </source>
</evidence>
<feature type="transmembrane region" description="Helical" evidence="6">
    <location>
        <begin position="300"/>
        <end position="323"/>
    </location>
</feature>
<feature type="transmembrane region" description="Helical" evidence="6">
    <location>
        <begin position="223"/>
        <end position="241"/>
    </location>
</feature>
<dbReference type="PANTHER" id="PTHR11206">
    <property type="entry name" value="MULTIDRUG RESISTANCE PROTEIN"/>
    <property type="match status" value="1"/>
</dbReference>
<dbReference type="OMA" id="CGAMEPV"/>
<evidence type="ECO:0000313" key="9">
    <source>
        <dbReference type="Proteomes" id="UP000594261"/>
    </source>
</evidence>
<feature type="region of interest" description="Disordered" evidence="7">
    <location>
        <begin position="1"/>
        <end position="26"/>
    </location>
</feature>
<dbReference type="Proteomes" id="UP000594261">
    <property type="component" value="Chromosome 12"/>
</dbReference>
<name>A0A7N2N3B8_QUELO</name>
<dbReference type="InterPro" id="IPR045069">
    <property type="entry name" value="MATE_euk"/>
</dbReference>
<dbReference type="EnsemblPlants" id="QL12p015452:mrna">
    <property type="protein sequence ID" value="QL12p015452:mrna"/>
    <property type="gene ID" value="QL12p015452"/>
</dbReference>
<evidence type="ECO:0000256" key="1">
    <source>
        <dbReference type="ARBA" id="ARBA00004141"/>
    </source>
</evidence>
<feature type="transmembrane region" description="Helical" evidence="6">
    <location>
        <begin position="387"/>
        <end position="412"/>
    </location>
</feature>
<feature type="compositionally biased region" description="Basic and acidic residues" evidence="7">
    <location>
        <begin position="517"/>
        <end position="534"/>
    </location>
</feature>
<dbReference type="Gramene" id="QL12p015452:mrna">
    <property type="protein sequence ID" value="QL12p015452:mrna"/>
    <property type="gene ID" value="QL12p015452"/>
</dbReference>
<dbReference type="GO" id="GO:0016020">
    <property type="term" value="C:membrane"/>
    <property type="evidence" value="ECO:0007669"/>
    <property type="project" value="UniProtKB-SubCell"/>
</dbReference>
<reference evidence="8 9" key="1">
    <citation type="journal article" date="2016" name="G3 (Bethesda)">
        <title>First Draft Assembly and Annotation of the Genome of a California Endemic Oak Quercus lobata Nee (Fagaceae).</title>
        <authorList>
            <person name="Sork V.L."/>
            <person name="Fitz-Gibbon S.T."/>
            <person name="Puiu D."/>
            <person name="Crepeau M."/>
            <person name="Gugger P.F."/>
            <person name="Sherman R."/>
            <person name="Stevens K."/>
            <person name="Langley C.H."/>
            <person name="Pellegrini M."/>
            <person name="Salzberg S.L."/>
        </authorList>
    </citation>
    <scope>NUCLEOTIDE SEQUENCE [LARGE SCALE GENOMIC DNA]</scope>
    <source>
        <strain evidence="8 9">cv. SW786</strain>
    </source>
</reference>
<dbReference type="EMBL" id="LRBV02000012">
    <property type="status" value="NOT_ANNOTATED_CDS"/>
    <property type="molecule type" value="Genomic_DNA"/>
</dbReference>
<evidence type="ECO:0000256" key="5">
    <source>
        <dbReference type="ARBA" id="ARBA00023136"/>
    </source>
</evidence>
<organism evidence="8 9">
    <name type="scientific">Quercus lobata</name>
    <name type="common">Valley oak</name>
    <dbReference type="NCBI Taxonomy" id="97700"/>
    <lineage>
        <taxon>Eukaryota</taxon>
        <taxon>Viridiplantae</taxon>
        <taxon>Streptophyta</taxon>
        <taxon>Embryophyta</taxon>
        <taxon>Tracheophyta</taxon>
        <taxon>Spermatophyta</taxon>
        <taxon>Magnoliopsida</taxon>
        <taxon>eudicotyledons</taxon>
        <taxon>Gunneridae</taxon>
        <taxon>Pentapetalae</taxon>
        <taxon>rosids</taxon>
        <taxon>fabids</taxon>
        <taxon>Fagales</taxon>
        <taxon>Fagaceae</taxon>
        <taxon>Quercus</taxon>
    </lineage>
</organism>
<sequence length="551" mass="59849">MSTATNLEENPSKKTFQTPSSPPPLTQKWPASLSKIMLSELKAQRGIAVPLVAMNLSWFAKIAITTAFLGRLGELKLAGGALGFTFANVTGFSVLNGLCGAMEPICGQAYGAKNFKLLHKTLLMAIFLLLLTTLPITFLWLNVDKILIYFGQQKDISIVAKTYLFYLLPDLVITSFLCPLKAYLSSQSITVPIMFSSALALAVHIPINIFLAKVKGLEGVSMAIWITDLMVVILLALYVFVMENSRERGWKEGGWCEQSISDWLRLIKLCGPCCLTACLEWWCYEILVLLTGRLGNAKQAVGVLAIVLNFDYLLYSVMLSLATCASTRVSNELGANHAGPAYQSAYVSLGVSIVAGCIGGAVMVAARGIWGPLFSHDKGTIRCVKKMMLLMALVEVVNFPLAVCGGIVRGTARPWLGMYANLGGFYLLALPLGVLLAFKAALGLGGLLIGFFLGMVACLVLLLVFVIRIDWDEEAGKAQLLARDVDIVKEDENHSIVETDPRFIVPSRKSPLSNETAGKRERSQVNEAVKDKNSDLNNYGSTGSICVSLQR</sequence>
<comment type="subcellular location">
    <subcellularLocation>
        <location evidence="1">Membrane</location>
        <topology evidence="1">Multi-pass membrane protein</topology>
    </subcellularLocation>
</comment>
<dbReference type="AlphaFoldDB" id="A0A7N2N3B8"/>
<feature type="transmembrane region" description="Helical" evidence="6">
    <location>
        <begin position="163"/>
        <end position="184"/>
    </location>
</feature>
<evidence type="ECO:0000256" key="3">
    <source>
        <dbReference type="ARBA" id="ARBA00022692"/>
    </source>
</evidence>
<feature type="transmembrane region" description="Helical" evidence="6">
    <location>
        <begin position="81"/>
        <end position="101"/>
    </location>
</feature>
<evidence type="ECO:0000256" key="7">
    <source>
        <dbReference type="SAM" id="MobiDB-lite"/>
    </source>
</evidence>
<dbReference type="GO" id="GO:0015297">
    <property type="term" value="F:antiporter activity"/>
    <property type="evidence" value="ECO:0007669"/>
    <property type="project" value="InterPro"/>
</dbReference>
<feature type="region of interest" description="Disordered" evidence="7">
    <location>
        <begin position="507"/>
        <end position="536"/>
    </location>
</feature>
<comment type="similarity">
    <text evidence="2 6">Belongs to the multi antimicrobial extrusion (MATE) (TC 2.A.66.1) family.</text>
</comment>
<dbReference type="Pfam" id="PF01554">
    <property type="entry name" value="MatE"/>
    <property type="match status" value="2"/>
</dbReference>
<keyword evidence="4 6" id="KW-1133">Transmembrane helix</keyword>
<dbReference type="NCBIfam" id="TIGR00797">
    <property type="entry name" value="matE"/>
    <property type="match status" value="1"/>
</dbReference>
<dbReference type="InParanoid" id="A0A7N2N3B8"/>
<evidence type="ECO:0000256" key="6">
    <source>
        <dbReference type="RuleBase" id="RU004914"/>
    </source>
</evidence>
<feature type="transmembrane region" description="Helical" evidence="6">
    <location>
        <begin position="47"/>
        <end position="69"/>
    </location>
</feature>
<keyword evidence="5 6" id="KW-0472">Membrane</keyword>
<dbReference type="CDD" id="cd13132">
    <property type="entry name" value="MATE_eukaryotic"/>
    <property type="match status" value="1"/>
</dbReference>
<keyword evidence="3 6" id="KW-0812">Transmembrane</keyword>
<dbReference type="GO" id="GO:1990961">
    <property type="term" value="P:xenobiotic detoxification by transmembrane export across the plasma membrane"/>
    <property type="evidence" value="ECO:0007669"/>
    <property type="project" value="InterPro"/>
</dbReference>
<feature type="transmembrane region" description="Helical" evidence="6">
    <location>
        <begin position="418"/>
        <end position="438"/>
    </location>
</feature>
<reference evidence="8" key="2">
    <citation type="submission" date="2021-01" db="UniProtKB">
        <authorList>
            <consortium name="EnsemblPlants"/>
        </authorList>
    </citation>
    <scope>IDENTIFICATION</scope>
</reference>
<protein>
    <recommendedName>
        <fullName evidence="6">Protein DETOXIFICATION</fullName>
    </recommendedName>
    <alternativeName>
        <fullName evidence="6">Multidrug and toxic compound extrusion protein</fullName>
    </alternativeName>
</protein>
<evidence type="ECO:0000256" key="2">
    <source>
        <dbReference type="ARBA" id="ARBA00010199"/>
    </source>
</evidence>
<feature type="transmembrane region" description="Helical" evidence="6">
    <location>
        <begin position="122"/>
        <end position="143"/>
    </location>
</feature>
<dbReference type="GO" id="GO:0042910">
    <property type="term" value="F:xenobiotic transmembrane transporter activity"/>
    <property type="evidence" value="ECO:0007669"/>
    <property type="project" value="InterPro"/>
</dbReference>
<feature type="transmembrane region" description="Helical" evidence="6">
    <location>
        <begin position="191"/>
        <end position="211"/>
    </location>
</feature>
<feature type="transmembrane region" description="Helical" evidence="6">
    <location>
        <begin position="343"/>
        <end position="366"/>
    </location>
</feature>
<accession>A0A7N2N3B8</accession>
<feature type="transmembrane region" description="Helical" evidence="6">
    <location>
        <begin position="445"/>
        <end position="467"/>
    </location>
</feature>
<keyword evidence="9" id="KW-1185">Reference proteome</keyword>
<dbReference type="InterPro" id="IPR002528">
    <property type="entry name" value="MATE_fam"/>
</dbReference>
<feature type="compositionally biased region" description="Polar residues" evidence="7">
    <location>
        <begin position="1"/>
        <end position="19"/>
    </location>
</feature>
<evidence type="ECO:0000313" key="8">
    <source>
        <dbReference type="EnsemblPlants" id="QL12p015452:mrna"/>
    </source>
</evidence>
<proteinExistence type="inferred from homology"/>